<dbReference type="EMBL" id="JARIHO010000006">
    <property type="protein sequence ID" value="KAJ7359480.1"/>
    <property type="molecule type" value="Genomic_DNA"/>
</dbReference>
<reference evidence="1" key="1">
    <citation type="submission" date="2023-03" db="EMBL/GenBank/DDBJ databases">
        <title>Massive genome expansion in bonnet fungi (Mycena s.s.) driven by repeated elements and novel gene families across ecological guilds.</title>
        <authorList>
            <consortium name="Lawrence Berkeley National Laboratory"/>
            <person name="Harder C.B."/>
            <person name="Miyauchi S."/>
            <person name="Viragh M."/>
            <person name="Kuo A."/>
            <person name="Thoen E."/>
            <person name="Andreopoulos B."/>
            <person name="Lu D."/>
            <person name="Skrede I."/>
            <person name="Drula E."/>
            <person name="Henrissat B."/>
            <person name="Morin E."/>
            <person name="Kohler A."/>
            <person name="Barry K."/>
            <person name="LaButti K."/>
            <person name="Morin E."/>
            <person name="Salamov A."/>
            <person name="Lipzen A."/>
            <person name="Mereny Z."/>
            <person name="Hegedus B."/>
            <person name="Baldrian P."/>
            <person name="Stursova M."/>
            <person name="Weitz H."/>
            <person name="Taylor A."/>
            <person name="Grigoriev I.V."/>
            <person name="Nagy L.G."/>
            <person name="Martin F."/>
            <person name="Kauserud H."/>
        </authorList>
    </citation>
    <scope>NUCLEOTIDE SEQUENCE</scope>
    <source>
        <strain evidence="1">CBHHK002</strain>
    </source>
</reference>
<protein>
    <submittedName>
        <fullName evidence="1">Uncharacterized protein</fullName>
    </submittedName>
</protein>
<dbReference type="AlphaFoldDB" id="A0AAD7AJ98"/>
<comment type="caution">
    <text evidence="1">The sequence shown here is derived from an EMBL/GenBank/DDBJ whole genome shotgun (WGS) entry which is preliminary data.</text>
</comment>
<keyword evidence="2" id="KW-1185">Reference proteome</keyword>
<dbReference type="Proteomes" id="UP001218218">
    <property type="component" value="Unassembled WGS sequence"/>
</dbReference>
<accession>A0AAD7AJ98</accession>
<sequence>MMVPETSFVEMMSRLKNRNKSDTVIESKVGLANERHSRMYIGCEQTPVDGIVIGAIEDLGELVVLLFAQNTNILDIHMQQLGNKCLQHKHCDAQYELRAVEAPHGDSAQAWEDSTVLCGTPVFVEHIWVAAWGLGAAGAVAFGRELAAVMFPWDTTVQAPNPLVVLMDWVEGSLCDCQHAQVLRLPACTFGPSGQTNKFESNSELMKYGGTHENVTCSVDTQFWTFKVTDPSAVAVMVVEVSSLDKHAWNAPQCIVTGRDRAAGGTMHGAHCWSIRPMVAHNALDPDPRDQAAQDSWDIKPSITGKFGCILLYLGATGPYRSILNLLAPHTAGKCHDSNFGWAPGFKLHAKQIHCTAGVGADKGHKMYHFPDPVWNETMASE</sequence>
<organism evidence="1 2">
    <name type="scientific">Mycena albidolilacea</name>
    <dbReference type="NCBI Taxonomy" id="1033008"/>
    <lineage>
        <taxon>Eukaryota</taxon>
        <taxon>Fungi</taxon>
        <taxon>Dikarya</taxon>
        <taxon>Basidiomycota</taxon>
        <taxon>Agaricomycotina</taxon>
        <taxon>Agaricomycetes</taxon>
        <taxon>Agaricomycetidae</taxon>
        <taxon>Agaricales</taxon>
        <taxon>Marasmiineae</taxon>
        <taxon>Mycenaceae</taxon>
        <taxon>Mycena</taxon>
    </lineage>
</organism>
<gene>
    <name evidence="1" type="ORF">DFH08DRAFT_801277</name>
</gene>
<evidence type="ECO:0000313" key="2">
    <source>
        <dbReference type="Proteomes" id="UP001218218"/>
    </source>
</evidence>
<name>A0AAD7AJ98_9AGAR</name>
<evidence type="ECO:0000313" key="1">
    <source>
        <dbReference type="EMBL" id="KAJ7359480.1"/>
    </source>
</evidence>
<proteinExistence type="predicted"/>